<keyword evidence="3" id="KW-0808">Transferase</keyword>
<dbReference type="PANTHER" id="PTHR46913">
    <property type="entry name" value="RING-H2 FINGER PROTEIN ATL16"/>
    <property type="match status" value="1"/>
</dbReference>
<evidence type="ECO:0000256" key="1">
    <source>
        <dbReference type="ARBA" id="ARBA00004167"/>
    </source>
</evidence>
<evidence type="ECO:0000256" key="4">
    <source>
        <dbReference type="ARBA" id="ARBA00022692"/>
    </source>
</evidence>
<evidence type="ECO:0000256" key="12">
    <source>
        <dbReference type="SAM" id="Phobius"/>
    </source>
</evidence>
<evidence type="ECO:0000256" key="7">
    <source>
        <dbReference type="ARBA" id="ARBA00022833"/>
    </source>
</evidence>
<dbReference type="OrthoDB" id="8062037at2759"/>
<dbReference type="SUPFAM" id="SSF57850">
    <property type="entry name" value="RING/U-box"/>
    <property type="match status" value="1"/>
</dbReference>
<sequence length="391" mass="42605">MSANMSSSPPSNMSTTAAPETALAQIILITILAAAFGAFIISITWVVIKCFLYERQRQNNIRRRLEQHSVQRQEMNARSQNVGDDARRLFEAWENRQRLAAETGMPFTWTMSNQRRALQGREAGEGEGVPFEILQKFPVRKYEPPVGCKRGLAVLGRASATTGDATSSGSRMSAAALVNKDMAMDPMYPMVTMFVESACSAKHQSQEAGKRVINDIGNPQMVSSTNCGTESCADALEQRPGGNPQPASLVSQEDTLGHGAKPCNEERTLGGGPVCHHQVQEDSTSGTGRASEFANLKTVEMMPAAKTSILEPDVRSAAVLAEQEAEGSCGEKDIGGKDDFDNRHRCAICLGAFEAGELVRTLPCSHDFHQDCIDSWMIYHVTCPMCRHMLC</sequence>
<dbReference type="GO" id="GO:0008270">
    <property type="term" value="F:zinc ion binding"/>
    <property type="evidence" value="ECO:0007669"/>
    <property type="project" value="UniProtKB-KW"/>
</dbReference>
<feature type="domain" description="RING-type" evidence="13">
    <location>
        <begin position="346"/>
        <end position="387"/>
    </location>
</feature>
<keyword evidence="9 12" id="KW-0472">Membrane</keyword>
<dbReference type="GO" id="GO:0016567">
    <property type="term" value="P:protein ubiquitination"/>
    <property type="evidence" value="ECO:0007669"/>
    <property type="project" value="InterPro"/>
</dbReference>
<organism evidence="14 15">
    <name type="scientific">Chlamydomonas eustigma</name>
    <dbReference type="NCBI Taxonomy" id="1157962"/>
    <lineage>
        <taxon>Eukaryota</taxon>
        <taxon>Viridiplantae</taxon>
        <taxon>Chlorophyta</taxon>
        <taxon>core chlorophytes</taxon>
        <taxon>Chlorophyceae</taxon>
        <taxon>CS clade</taxon>
        <taxon>Chlamydomonadales</taxon>
        <taxon>Chlamydomonadaceae</taxon>
        <taxon>Chlamydomonas</taxon>
    </lineage>
</organism>
<dbReference type="PROSITE" id="PS50089">
    <property type="entry name" value="ZF_RING_2"/>
    <property type="match status" value="1"/>
</dbReference>
<keyword evidence="8 12" id="KW-1133">Transmembrane helix</keyword>
<dbReference type="InterPro" id="IPR044600">
    <property type="entry name" value="ATL1/ATL16-like"/>
</dbReference>
<keyword evidence="15" id="KW-1185">Reference proteome</keyword>
<dbReference type="InterPro" id="IPR001841">
    <property type="entry name" value="Znf_RING"/>
</dbReference>
<keyword evidence="4 12" id="KW-0812">Transmembrane</keyword>
<evidence type="ECO:0000256" key="5">
    <source>
        <dbReference type="ARBA" id="ARBA00022723"/>
    </source>
</evidence>
<keyword evidence="6 10" id="KW-0863">Zinc-finger</keyword>
<feature type="region of interest" description="Disordered" evidence="11">
    <location>
        <begin position="269"/>
        <end position="288"/>
    </location>
</feature>
<dbReference type="GO" id="GO:0016020">
    <property type="term" value="C:membrane"/>
    <property type="evidence" value="ECO:0007669"/>
    <property type="project" value="UniProtKB-SubCell"/>
</dbReference>
<evidence type="ECO:0000313" key="14">
    <source>
        <dbReference type="EMBL" id="GAX78745.1"/>
    </source>
</evidence>
<dbReference type="InterPro" id="IPR013083">
    <property type="entry name" value="Znf_RING/FYVE/PHD"/>
</dbReference>
<evidence type="ECO:0000256" key="9">
    <source>
        <dbReference type="ARBA" id="ARBA00023136"/>
    </source>
</evidence>
<evidence type="ECO:0000256" key="6">
    <source>
        <dbReference type="ARBA" id="ARBA00022771"/>
    </source>
</evidence>
<dbReference type="Pfam" id="PF13639">
    <property type="entry name" value="zf-RING_2"/>
    <property type="match status" value="1"/>
</dbReference>
<dbReference type="AlphaFoldDB" id="A0A250X6Q6"/>
<comment type="caution">
    <text evidence="14">The sequence shown here is derived from an EMBL/GenBank/DDBJ whole genome shotgun (WGS) entry which is preliminary data.</text>
</comment>
<evidence type="ECO:0000256" key="2">
    <source>
        <dbReference type="ARBA" id="ARBA00004906"/>
    </source>
</evidence>
<dbReference type="STRING" id="1157962.A0A250X6Q6"/>
<reference evidence="14 15" key="1">
    <citation type="submission" date="2017-08" db="EMBL/GenBank/DDBJ databases">
        <title>Acidophilic green algal genome provides insights into adaptation to an acidic environment.</title>
        <authorList>
            <person name="Hirooka S."/>
            <person name="Hirose Y."/>
            <person name="Kanesaki Y."/>
            <person name="Higuchi S."/>
            <person name="Fujiwara T."/>
            <person name="Onuma R."/>
            <person name="Era A."/>
            <person name="Ohbayashi R."/>
            <person name="Uzuka A."/>
            <person name="Nozaki H."/>
            <person name="Yoshikawa H."/>
            <person name="Miyagishima S.Y."/>
        </authorList>
    </citation>
    <scope>NUCLEOTIDE SEQUENCE [LARGE SCALE GENOMIC DNA]</scope>
    <source>
        <strain evidence="14 15">NIES-2499</strain>
    </source>
</reference>
<evidence type="ECO:0000256" key="3">
    <source>
        <dbReference type="ARBA" id="ARBA00022679"/>
    </source>
</evidence>
<keyword evidence="7" id="KW-0862">Zinc</keyword>
<protein>
    <recommendedName>
        <fullName evidence="13">RING-type domain-containing protein</fullName>
    </recommendedName>
</protein>
<dbReference type="Gene3D" id="3.30.40.10">
    <property type="entry name" value="Zinc/RING finger domain, C3HC4 (zinc finger)"/>
    <property type="match status" value="1"/>
</dbReference>
<accession>A0A250X6Q6</accession>
<dbReference type="GO" id="GO:0016740">
    <property type="term" value="F:transferase activity"/>
    <property type="evidence" value="ECO:0007669"/>
    <property type="project" value="UniProtKB-KW"/>
</dbReference>
<gene>
    <name evidence="14" type="ORF">CEUSTIGMA_g6182.t1</name>
</gene>
<comment type="subcellular location">
    <subcellularLocation>
        <location evidence="1">Membrane</location>
        <topology evidence="1">Single-pass membrane protein</topology>
    </subcellularLocation>
</comment>
<comment type="pathway">
    <text evidence="2">Protein modification; protein ubiquitination.</text>
</comment>
<proteinExistence type="predicted"/>
<dbReference type="Proteomes" id="UP000232323">
    <property type="component" value="Unassembled WGS sequence"/>
</dbReference>
<dbReference type="EMBL" id="BEGY01000035">
    <property type="protein sequence ID" value="GAX78745.1"/>
    <property type="molecule type" value="Genomic_DNA"/>
</dbReference>
<evidence type="ECO:0000313" key="15">
    <source>
        <dbReference type="Proteomes" id="UP000232323"/>
    </source>
</evidence>
<keyword evidence="5" id="KW-0479">Metal-binding</keyword>
<evidence type="ECO:0000256" key="11">
    <source>
        <dbReference type="SAM" id="MobiDB-lite"/>
    </source>
</evidence>
<evidence type="ECO:0000259" key="13">
    <source>
        <dbReference type="PROSITE" id="PS50089"/>
    </source>
</evidence>
<feature type="transmembrane region" description="Helical" evidence="12">
    <location>
        <begin position="22"/>
        <end position="48"/>
    </location>
</feature>
<dbReference type="PANTHER" id="PTHR46913:SF1">
    <property type="entry name" value="RING-H2 FINGER PROTEIN ATL16"/>
    <property type="match status" value="1"/>
</dbReference>
<evidence type="ECO:0000256" key="8">
    <source>
        <dbReference type="ARBA" id="ARBA00022989"/>
    </source>
</evidence>
<evidence type="ECO:0000256" key="10">
    <source>
        <dbReference type="PROSITE-ProRule" id="PRU00175"/>
    </source>
</evidence>
<name>A0A250X6Q6_9CHLO</name>
<dbReference type="SMART" id="SM00184">
    <property type="entry name" value="RING"/>
    <property type="match status" value="1"/>
</dbReference>